<proteinExistence type="predicted"/>
<sequence length="83" mass="9196">DLVTFLCGACTFTSALSLLLAFSVCRITKNLKSSEFQPRRLSADVKSCQLAENISDAALAVLTNRSIRQNDVWSECVYYTAKQ</sequence>
<reference evidence="1 2" key="1">
    <citation type="submission" date="2021-06" db="EMBL/GenBank/DDBJ databases">
        <authorList>
            <person name="Palmer J.M."/>
        </authorList>
    </citation>
    <scope>NUCLEOTIDE SEQUENCE [LARGE SCALE GENOMIC DNA]</scope>
    <source>
        <strain evidence="1 2">GA_2019</strain>
        <tissue evidence="1">Muscle</tissue>
    </source>
</reference>
<evidence type="ECO:0000313" key="2">
    <source>
        <dbReference type="Proteomes" id="UP001476798"/>
    </source>
</evidence>
<evidence type="ECO:0000313" key="1">
    <source>
        <dbReference type="EMBL" id="MEQ2158424.1"/>
    </source>
</evidence>
<accession>A0ABV0MH59</accession>
<gene>
    <name evidence="1" type="ORF">GOODEAATRI_012144</name>
</gene>
<protein>
    <submittedName>
        <fullName evidence="1">Uncharacterized protein</fullName>
    </submittedName>
</protein>
<dbReference type="EMBL" id="JAHRIO010000767">
    <property type="protein sequence ID" value="MEQ2158424.1"/>
    <property type="molecule type" value="Genomic_DNA"/>
</dbReference>
<feature type="non-terminal residue" evidence="1">
    <location>
        <position position="1"/>
    </location>
</feature>
<comment type="caution">
    <text evidence="1">The sequence shown here is derived from an EMBL/GenBank/DDBJ whole genome shotgun (WGS) entry which is preliminary data.</text>
</comment>
<keyword evidence="2" id="KW-1185">Reference proteome</keyword>
<dbReference type="Proteomes" id="UP001476798">
    <property type="component" value="Unassembled WGS sequence"/>
</dbReference>
<name>A0ABV0MH59_9TELE</name>
<organism evidence="1 2">
    <name type="scientific">Goodea atripinnis</name>
    <dbReference type="NCBI Taxonomy" id="208336"/>
    <lineage>
        <taxon>Eukaryota</taxon>
        <taxon>Metazoa</taxon>
        <taxon>Chordata</taxon>
        <taxon>Craniata</taxon>
        <taxon>Vertebrata</taxon>
        <taxon>Euteleostomi</taxon>
        <taxon>Actinopterygii</taxon>
        <taxon>Neopterygii</taxon>
        <taxon>Teleostei</taxon>
        <taxon>Neoteleostei</taxon>
        <taxon>Acanthomorphata</taxon>
        <taxon>Ovalentaria</taxon>
        <taxon>Atherinomorphae</taxon>
        <taxon>Cyprinodontiformes</taxon>
        <taxon>Goodeidae</taxon>
        <taxon>Goodea</taxon>
    </lineage>
</organism>